<dbReference type="AlphaFoldDB" id="A0A9W6CKD4"/>
<dbReference type="EMBL" id="BSDO01000002">
    <property type="protein sequence ID" value="GLI22000.1"/>
    <property type="molecule type" value="Genomic_DNA"/>
</dbReference>
<feature type="domain" description="MobA-like NTP transferase" evidence="19">
    <location>
        <begin position="8"/>
        <end position="143"/>
    </location>
</feature>
<evidence type="ECO:0000256" key="4">
    <source>
        <dbReference type="ARBA" id="ARBA00022490"/>
    </source>
</evidence>
<feature type="binding site" evidence="18">
    <location>
        <position position="363"/>
    </location>
    <ligand>
        <name>UDP-N-acetyl-alpha-D-glucosamine</name>
        <dbReference type="ChEBI" id="CHEBI:57705"/>
    </ligand>
</feature>
<comment type="similarity">
    <text evidence="3 18">In the N-terminal section; belongs to the N-acetylglucosamine-1-phosphate uridyltransferase family.</text>
</comment>
<evidence type="ECO:0000256" key="9">
    <source>
        <dbReference type="ARBA" id="ARBA00022842"/>
    </source>
</evidence>
<comment type="similarity">
    <text evidence="2 18">In the C-terminal section; belongs to the transferase hexapeptide repeat family.</text>
</comment>
<accession>A0A9W6CKD4</accession>
<dbReference type="GO" id="GO:0000902">
    <property type="term" value="P:cell morphogenesis"/>
    <property type="evidence" value="ECO:0007669"/>
    <property type="project" value="UniProtKB-UniRule"/>
</dbReference>
<feature type="binding site" evidence="18">
    <location>
        <position position="230"/>
    </location>
    <ligand>
        <name>UDP-N-acetyl-alpha-D-glucosamine</name>
        <dbReference type="ChEBI" id="CHEBI:57705"/>
    </ligand>
</feature>
<dbReference type="Gene3D" id="2.160.10.10">
    <property type="entry name" value="Hexapeptide repeat proteins"/>
    <property type="match status" value="1"/>
</dbReference>
<comment type="subunit">
    <text evidence="18">Homotrimer.</text>
</comment>
<dbReference type="GO" id="GO:0019134">
    <property type="term" value="F:glucosamine-1-phosphate N-acetyltransferase activity"/>
    <property type="evidence" value="ECO:0007669"/>
    <property type="project" value="UniProtKB-UniRule"/>
</dbReference>
<feature type="region of interest" description="N-acetyltransferase" evidence="18">
    <location>
        <begin position="254"/>
        <end position="450"/>
    </location>
</feature>
<comment type="catalytic activity">
    <reaction evidence="16 18">
        <text>N-acetyl-alpha-D-glucosamine 1-phosphate + UTP + H(+) = UDP-N-acetyl-alpha-D-glucosamine + diphosphate</text>
        <dbReference type="Rhea" id="RHEA:13509"/>
        <dbReference type="ChEBI" id="CHEBI:15378"/>
        <dbReference type="ChEBI" id="CHEBI:33019"/>
        <dbReference type="ChEBI" id="CHEBI:46398"/>
        <dbReference type="ChEBI" id="CHEBI:57705"/>
        <dbReference type="ChEBI" id="CHEBI:57776"/>
        <dbReference type="EC" id="2.7.7.23"/>
    </reaction>
</comment>
<evidence type="ECO:0000313" key="21">
    <source>
        <dbReference type="EMBL" id="MDR6332252.1"/>
    </source>
</evidence>
<keyword evidence="13 18" id="KW-0012">Acyltransferase</keyword>
<keyword evidence="7 18" id="KW-0479">Metal-binding</keyword>
<feature type="binding site" evidence="18">
    <location>
        <position position="319"/>
    </location>
    <ligand>
        <name>UDP-N-acetyl-alpha-D-glucosamine</name>
        <dbReference type="ChEBI" id="CHEBI:57705"/>
    </ligand>
</feature>
<dbReference type="Proteomes" id="UP001144397">
    <property type="component" value="Unassembled WGS sequence"/>
</dbReference>
<dbReference type="GO" id="GO:0009252">
    <property type="term" value="P:peptidoglycan biosynthetic process"/>
    <property type="evidence" value="ECO:0007669"/>
    <property type="project" value="UniProtKB-UniRule"/>
</dbReference>
<gene>
    <name evidence="18 20" type="primary">glmU</name>
    <name evidence="21" type="ORF">GGQ86_000699</name>
    <name evidence="20" type="ORF">XFLAVUS301_16740</name>
</gene>
<dbReference type="Pfam" id="PF12804">
    <property type="entry name" value="NTP_transf_3"/>
    <property type="match status" value="1"/>
</dbReference>
<evidence type="ECO:0000256" key="1">
    <source>
        <dbReference type="ARBA" id="ARBA00004496"/>
    </source>
</evidence>
<feature type="binding site" evidence="18">
    <location>
        <position position="25"/>
    </location>
    <ligand>
        <name>UDP-N-acetyl-alpha-D-glucosamine</name>
        <dbReference type="ChEBI" id="CHEBI:57705"/>
    </ligand>
</feature>
<feature type="binding site" evidence="18">
    <location>
        <position position="108"/>
    </location>
    <ligand>
        <name>Mg(2+)</name>
        <dbReference type="ChEBI" id="CHEBI:18420"/>
    </ligand>
</feature>
<comment type="cofactor">
    <cofactor evidence="18">
        <name>Mg(2+)</name>
        <dbReference type="ChEBI" id="CHEBI:18420"/>
    </cofactor>
    <text evidence="18">Binds 1 Mg(2+) ion per subunit.</text>
</comment>
<evidence type="ECO:0000259" key="19">
    <source>
        <dbReference type="Pfam" id="PF12804"/>
    </source>
</evidence>
<evidence type="ECO:0000256" key="17">
    <source>
        <dbReference type="ARBA" id="ARBA00049628"/>
    </source>
</evidence>
<dbReference type="SUPFAM" id="SSF51161">
    <property type="entry name" value="Trimeric LpxA-like enzymes"/>
    <property type="match status" value="1"/>
</dbReference>
<dbReference type="InterPro" id="IPR050065">
    <property type="entry name" value="GlmU-like"/>
</dbReference>
<evidence type="ECO:0000256" key="8">
    <source>
        <dbReference type="ARBA" id="ARBA00022737"/>
    </source>
</evidence>
<keyword evidence="6 18" id="KW-0548">Nucleotidyltransferase</keyword>
<organism evidence="20 22">
    <name type="scientific">Xanthobacter flavus</name>
    <dbReference type="NCBI Taxonomy" id="281"/>
    <lineage>
        <taxon>Bacteria</taxon>
        <taxon>Pseudomonadati</taxon>
        <taxon>Pseudomonadota</taxon>
        <taxon>Alphaproteobacteria</taxon>
        <taxon>Hyphomicrobiales</taxon>
        <taxon>Xanthobacteraceae</taxon>
        <taxon>Xanthobacter</taxon>
    </lineage>
</organism>
<dbReference type="InterPro" id="IPR001451">
    <property type="entry name" value="Hexapep"/>
</dbReference>
<protein>
    <recommendedName>
        <fullName evidence="18">Bifunctional protein GlmU</fullName>
    </recommendedName>
    <domain>
        <recommendedName>
            <fullName evidence="18">UDP-N-acetylglucosamine pyrophosphorylase</fullName>
            <ecNumber evidence="18">2.7.7.23</ecNumber>
        </recommendedName>
        <alternativeName>
            <fullName evidence="18">N-acetylglucosamine-1-phosphate uridyltransferase</fullName>
        </alternativeName>
    </domain>
    <domain>
        <recommendedName>
            <fullName evidence="18">Glucosamine-1-phosphate N-acetyltransferase</fullName>
            <ecNumber evidence="18">2.3.1.157</ecNumber>
        </recommendedName>
    </domain>
</protein>
<dbReference type="InterPro" id="IPR005882">
    <property type="entry name" value="Bifunctional_GlmU"/>
</dbReference>
<dbReference type="InterPro" id="IPR018357">
    <property type="entry name" value="Hexapep_transf_CS"/>
</dbReference>
<dbReference type="HAMAP" id="MF_01631">
    <property type="entry name" value="GlmU"/>
    <property type="match status" value="1"/>
</dbReference>
<keyword evidence="8 18" id="KW-0677">Repeat</keyword>
<sequence>MSDRSLLVVVLAAGEGTRMKSRLPKVLHKVAGRTMLNHVLAATRAAGATRTAVVVGPGREDVAAEATRIVPDAQVFVQTERLGTAHAVLAARAALEQGADDVLVLYADTPLVRPETLARLRAPLAEGAAVAALGFEPEDPTGYGRLVTSGDELVAIREEKDATAPEKAVRFCNAGLMALSGKDALSILDRIGNANSKGEYYLTDAVEIARADGRSAVAAKADVDEVAGVNSRIQLAEAEAILQKRLRLSAMAEGVTLIAPETVFFSADTVLGRDVIVEPNVVFGPGVTVGDDVVIHAFCHLEGAQLAPGVSIGPYARLRPGTRLDEGVRIGNFVETKAAHIESGAKVNHLSYVGDAHVGAGANLGAGTITCNYDGFFKYRTEIGAGAFIGVNSALVAPVTIGAGAYVGTGAVITSDVPEDALAIARSRQVVKEGWAKDFRAARADAKKKG</sequence>
<dbReference type="PANTHER" id="PTHR43584:SF3">
    <property type="entry name" value="BIFUNCTIONAL PROTEIN GLMU"/>
    <property type="match status" value="1"/>
</dbReference>
<feature type="binding site" evidence="18">
    <location>
        <position position="158"/>
    </location>
    <ligand>
        <name>UDP-N-acetyl-alpha-D-glucosamine</name>
        <dbReference type="ChEBI" id="CHEBI:57705"/>
    </ligand>
</feature>
<feature type="binding site" evidence="18">
    <location>
        <position position="173"/>
    </location>
    <ligand>
        <name>UDP-N-acetyl-alpha-D-glucosamine</name>
        <dbReference type="ChEBI" id="CHEBI:57705"/>
    </ligand>
</feature>
<comment type="function">
    <text evidence="17 18">Catalyzes the last two sequential reactions in the de novo biosynthetic pathway for UDP-N-acetylglucosamine (UDP-GlcNAc). The C-terminal domain catalyzes the transfer of acetyl group from acetyl coenzyme A to glucosamine-1-phosphate (GlcN-1-P) to produce N-acetylglucosamine-1-phosphate (GlcNAc-1-P), which is converted into UDP-GlcNAc by the transfer of uridine 5-monophosphate (from uridine 5-triphosphate), a reaction catalyzed by the N-terminal domain.</text>
</comment>
<dbReference type="PANTHER" id="PTHR43584">
    <property type="entry name" value="NUCLEOTIDYL TRANSFERASE"/>
    <property type="match status" value="1"/>
</dbReference>
<evidence type="ECO:0000256" key="18">
    <source>
        <dbReference type="HAMAP-Rule" id="MF_01631"/>
    </source>
</evidence>
<keyword evidence="9 18" id="KW-0460">Magnesium</keyword>
<dbReference type="GO" id="GO:0003977">
    <property type="term" value="F:UDP-N-acetylglucosamine diphosphorylase activity"/>
    <property type="evidence" value="ECO:0007669"/>
    <property type="project" value="UniProtKB-UniRule"/>
</dbReference>
<evidence type="ECO:0000313" key="23">
    <source>
        <dbReference type="Proteomes" id="UP001245370"/>
    </source>
</evidence>
<dbReference type="GO" id="GO:0008360">
    <property type="term" value="P:regulation of cell shape"/>
    <property type="evidence" value="ECO:0007669"/>
    <property type="project" value="UniProtKB-KW"/>
</dbReference>
<dbReference type="SUPFAM" id="SSF53448">
    <property type="entry name" value="Nucleotide-diphospho-sugar transferases"/>
    <property type="match status" value="1"/>
</dbReference>
<evidence type="ECO:0000256" key="12">
    <source>
        <dbReference type="ARBA" id="ARBA00023268"/>
    </source>
</evidence>
<dbReference type="InterPro" id="IPR038009">
    <property type="entry name" value="GlmU_C_LbH"/>
</dbReference>
<dbReference type="GeneID" id="95762462"/>
<dbReference type="RefSeq" id="WP_281806979.1">
    <property type="nucleotide sequence ID" value="NZ_BSDO01000002.1"/>
</dbReference>
<dbReference type="InterPro" id="IPR029044">
    <property type="entry name" value="Nucleotide-diphossugar_trans"/>
</dbReference>
<comment type="pathway">
    <text evidence="18">Bacterial outer membrane biogenesis; LPS lipid A biosynthesis.</text>
</comment>
<dbReference type="NCBIfam" id="TIGR01173">
    <property type="entry name" value="glmU"/>
    <property type="match status" value="1"/>
</dbReference>
<feature type="binding site" evidence="18">
    <location>
        <position position="144"/>
    </location>
    <ligand>
        <name>UDP-N-acetyl-alpha-D-glucosamine</name>
        <dbReference type="ChEBI" id="CHEBI:57705"/>
    </ligand>
</feature>
<comment type="pathway">
    <text evidence="18">Nucleotide-sugar biosynthesis; UDP-N-acetyl-alpha-D-glucosamine biosynthesis; UDP-N-acetyl-alpha-D-glucosamine from N-acetyl-alpha-D-glucosamine 1-phosphate: step 1/1.</text>
</comment>
<dbReference type="NCBIfam" id="NF010933">
    <property type="entry name" value="PRK14353.1"/>
    <property type="match status" value="1"/>
</dbReference>
<dbReference type="CDD" id="cd03353">
    <property type="entry name" value="LbH_GlmU_C"/>
    <property type="match status" value="1"/>
</dbReference>
<keyword evidence="5 18" id="KW-0808">Transferase</keyword>
<dbReference type="CDD" id="cd02540">
    <property type="entry name" value="GT2_GlmU_N_bac"/>
    <property type="match status" value="1"/>
</dbReference>
<name>A0A9W6CKD4_XANFL</name>
<feature type="binding site" evidence="18">
    <location>
        <position position="78"/>
    </location>
    <ligand>
        <name>UDP-N-acetyl-alpha-D-glucosamine</name>
        <dbReference type="ChEBI" id="CHEBI:57705"/>
    </ligand>
</feature>
<feature type="binding site" evidence="18">
    <location>
        <begin position="83"/>
        <end position="84"/>
    </location>
    <ligand>
        <name>UDP-N-acetyl-alpha-D-glucosamine</name>
        <dbReference type="ChEBI" id="CHEBI:57705"/>
    </ligand>
</feature>
<comment type="caution">
    <text evidence="20">The sequence shown here is derived from an EMBL/GenBank/DDBJ whole genome shotgun (WGS) entry which is preliminary data.</text>
</comment>
<proteinExistence type="inferred from homology"/>
<keyword evidence="23" id="KW-1185">Reference proteome</keyword>
<evidence type="ECO:0000256" key="5">
    <source>
        <dbReference type="ARBA" id="ARBA00022679"/>
    </source>
</evidence>
<keyword evidence="4 18" id="KW-0963">Cytoplasm</keyword>
<dbReference type="GO" id="GO:0009245">
    <property type="term" value="P:lipid A biosynthetic process"/>
    <property type="evidence" value="ECO:0007669"/>
    <property type="project" value="UniProtKB-UniRule"/>
</dbReference>
<dbReference type="InterPro" id="IPR011004">
    <property type="entry name" value="Trimer_LpxA-like_sf"/>
</dbReference>
<comment type="subcellular location">
    <subcellularLocation>
        <location evidence="1 18">Cytoplasm</location>
    </subcellularLocation>
</comment>
<evidence type="ECO:0000256" key="11">
    <source>
        <dbReference type="ARBA" id="ARBA00022984"/>
    </source>
</evidence>
<dbReference type="Proteomes" id="UP001245370">
    <property type="component" value="Unassembled WGS sequence"/>
</dbReference>
<evidence type="ECO:0000256" key="3">
    <source>
        <dbReference type="ARBA" id="ARBA00007947"/>
    </source>
</evidence>
<feature type="binding site" evidence="18">
    <location>
        <position position="337"/>
    </location>
    <ligand>
        <name>UDP-N-acetyl-alpha-D-glucosamine</name>
        <dbReference type="ChEBI" id="CHEBI:57705"/>
    </ligand>
</feature>
<feature type="binding site" evidence="18">
    <location>
        <position position="352"/>
    </location>
    <ligand>
        <name>UDP-N-acetyl-alpha-D-glucosamine</name>
        <dbReference type="ChEBI" id="CHEBI:57705"/>
    </ligand>
</feature>
<dbReference type="InterPro" id="IPR025877">
    <property type="entry name" value="MobA-like_NTP_Trfase"/>
</dbReference>
<feature type="region of interest" description="Pyrophosphorylase" evidence="18">
    <location>
        <begin position="1"/>
        <end position="232"/>
    </location>
</feature>
<dbReference type="PROSITE" id="PS00101">
    <property type="entry name" value="HEXAPEP_TRANSFERASES"/>
    <property type="match status" value="1"/>
</dbReference>
<feature type="binding site" evidence="18">
    <location>
        <position position="366"/>
    </location>
    <ligand>
        <name>acetyl-CoA</name>
        <dbReference type="ChEBI" id="CHEBI:57288"/>
    </ligand>
</feature>
<keyword evidence="11 18" id="KW-0573">Peptidoglycan synthesis</keyword>
<reference evidence="20" key="1">
    <citation type="submission" date="2022-12" db="EMBL/GenBank/DDBJ databases">
        <title>Reference genome sequencing for broad-spectrum identification of bacterial and archaeal isolates by mass spectrometry.</title>
        <authorList>
            <person name="Sekiguchi Y."/>
            <person name="Tourlousse D.M."/>
        </authorList>
    </citation>
    <scope>NUCLEOTIDE SEQUENCE</scope>
    <source>
        <strain evidence="20">301</strain>
    </source>
</reference>
<dbReference type="GO" id="GO:0005737">
    <property type="term" value="C:cytoplasm"/>
    <property type="evidence" value="ECO:0007669"/>
    <property type="project" value="UniProtKB-SubCell"/>
</dbReference>
<evidence type="ECO:0000256" key="7">
    <source>
        <dbReference type="ARBA" id="ARBA00022723"/>
    </source>
</evidence>
<feature type="active site" description="Proton acceptor" evidence="18">
    <location>
        <position position="349"/>
    </location>
</feature>
<feature type="binding site" evidence="18">
    <location>
        <position position="409"/>
    </location>
    <ligand>
        <name>acetyl-CoA</name>
        <dbReference type="ChEBI" id="CHEBI:57288"/>
    </ligand>
</feature>
<evidence type="ECO:0000256" key="15">
    <source>
        <dbReference type="ARBA" id="ARBA00048247"/>
    </source>
</evidence>
<comment type="catalytic activity">
    <reaction evidence="15 18">
        <text>alpha-D-glucosamine 1-phosphate + acetyl-CoA = N-acetyl-alpha-D-glucosamine 1-phosphate + CoA + H(+)</text>
        <dbReference type="Rhea" id="RHEA:13725"/>
        <dbReference type="ChEBI" id="CHEBI:15378"/>
        <dbReference type="ChEBI" id="CHEBI:57287"/>
        <dbReference type="ChEBI" id="CHEBI:57288"/>
        <dbReference type="ChEBI" id="CHEBI:57776"/>
        <dbReference type="ChEBI" id="CHEBI:58516"/>
        <dbReference type="EC" id="2.3.1.157"/>
    </reaction>
</comment>
<evidence type="ECO:0000256" key="14">
    <source>
        <dbReference type="ARBA" id="ARBA00023316"/>
    </source>
</evidence>
<dbReference type="EMBL" id="JAVDPY010000001">
    <property type="protein sequence ID" value="MDR6332252.1"/>
    <property type="molecule type" value="Genomic_DNA"/>
</dbReference>
<feature type="binding site" evidence="18">
    <location>
        <position position="426"/>
    </location>
    <ligand>
        <name>acetyl-CoA</name>
        <dbReference type="ChEBI" id="CHEBI:57288"/>
    </ligand>
</feature>
<feature type="region of interest" description="Linker" evidence="18">
    <location>
        <begin position="233"/>
        <end position="253"/>
    </location>
</feature>
<dbReference type="GO" id="GO:0071555">
    <property type="term" value="P:cell wall organization"/>
    <property type="evidence" value="ECO:0007669"/>
    <property type="project" value="UniProtKB-KW"/>
</dbReference>
<feature type="binding site" evidence="18">
    <location>
        <begin position="11"/>
        <end position="14"/>
    </location>
    <ligand>
        <name>UDP-N-acetyl-alpha-D-glucosamine</name>
        <dbReference type="ChEBI" id="CHEBI:57705"/>
    </ligand>
</feature>
<feature type="binding site" evidence="18">
    <location>
        <begin position="372"/>
        <end position="373"/>
    </location>
    <ligand>
        <name>acetyl-CoA</name>
        <dbReference type="ChEBI" id="CHEBI:57288"/>
    </ligand>
</feature>
<comment type="caution">
    <text evidence="18">Lacks conserved residue(s) required for the propagation of feature annotation.</text>
</comment>
<evidence type="ECO:0000256" key="13">
    <source>
        <dbReference type="ARBA" id="ARBA00023315"/>
    </source>
</evidence>
<keyword evidence="14 18" id="KW-0961">Cell wall biogenesis/degradation</keyword>
<evidence type="ECO:0000256" key="10">
    <source>
        <dbReference type="ARBA" id="ARBA00022960"/>
    </source>
</evidence>
<comment type="pathway">
    <text evidence="18">Nucleotide-sugar biosynthesis; UDP-N-acetyl-alpha-D-glucosamine biosynthesis; N-acetyl-alpha-D-glucosamine 1-phosphate from alpha-D-glucosamine 6-phosphate (route II): step 2/2.</text>
</comment>
<evidence type="ECO:0000256" key="16">
    <source>
        <dbReference type="ARBA" id="ARBA00048493"/>
    </source>
</evidence>
<dbReference type="GO" id="GO:0016020">
    <property type="term" value="C:membrane"/>
    <property type="evidence" value="ECO:0007669"/>
    <property type="project" value="GOC"/>
</dbReference>
<keyword evidence="10 18" id="KW-0133">Cell shape</keyword>
<evidence type="ECO:0000313" key="20">
    <source>
        <dbReference type="EMBL" id="GLI22000.1"/>
    </source>
</evidence>
<keyword evidence="12 18" id="KW-0511">Multifunctional enzyme</keyword>
<reference evidence="21 23" key="2">
    <citation type="submission" date="2023-07" db="EMBL/GenBank/DDBJ databases">
        <title>Genomic Encyclopedia of Type Strains, Phase IV (KMG-IV): sequencing the most valuable type-strain genomes for metagenomic binning, comparative biology and taxonomic classification.</title>
        <authorList>
            <person name="Goeker M."/>
        </authorList>
    </citation>
    <scope>NUCLEOTIDE SEQUENCE [LARGE SCALE GENOMIC DNA]</scope>
    <source>
        <strain evidence="21 23">DSM 338</strain>
    </source>
</reference>
<evidence type="ECO:0000256" key="6">
    <source>
        <dbReference type="ARBA" id="ARBA00022695"/>
    </source>
</evidence>
<dbReference type="EC" id="2.3.1.157" evidence="18"/>
<dbReference type="GO" id="GO:0000287">
    <property type="term" value="F:magnesium ion binding"/>
    <property type="evidence" value="ECO:0007669"/>
    <property type="project" value="UniProtKB-UniRule"/>
</dbReference>
<dbReference type="Pfam" id="PF00132">
    <property type="entry name" value="Hexapep"/>
    <property type="match status" value="2"/>
</dbReference>
<evidence type="ECO:0000256" key="2">
    <source>
        <dbReference type="ARBA" id="ARBA00007707"/>
    </source>
</evidence>
<dbReference type="Gene3D" id="3.90.550.10">
    <property type="entry name" value="Spore Coat Polysaccharide Biosynthesis Protein SpsA, Chain A"/>
    <property type="match status" value="1"/>
</dbReference>
<dbReference type="GO" id="GO:0006048">
    <property type="term" value="P:UDP-N-acetylglucosamine biosynthetic process"/>
    <property type="evidence" value="ECO:0007669"/>
    <property type="project" value="InterPro"/>
</dbReference>
<dbReference type="EC" id="2.7.7.23" evidence="18"/>
<evidence type="ECO:0000313" key="22">
    <source>
        <dbReference type="Proteomes" id="UP001144397"/>
    </source>
</evidence>
<feature type="binding site" evidence="18">
    <location>
        <position position="230"/>
    </location>
    <ligand>
        <name>Mg(2+)</name>
        <dbReference type="ChEBI" id="CHEBI:18420"/>
    </ligand>
</feature>